<feature type="region of interest" description="Disordered" evidence="5">
    <location>
        <begin position="319"/>
        <end position="371"/>
    </location>
</feature>
<dbReference type="GO" id="GO:0030246">
    <property type="term" value="F:carbohydrate binding"/>
    <property type="evidence" value="ECO:0007669"/>
    <property type="project" value="InterPro"/>
</dbReference>
<proteinExistence type="inferred from homology"/>
<dbReference type="EMBL" id="AP014924">
    <property type="protein sequence ID" value="BAS28040.1"/>
    <property type="molecule type" value="Genomic_DNA"/>
</dbReference>
<dbReference type="AlphaFoldDB" id="A0A0K2SLQ9"/>
<dbReference type="KEGG" id="lpil:LIP_2199"/>
<dbReference type="Proteomes" id="UP000065807">
    <property type="component" value="Chromosome"/>
</dbReference>
<gene>
    <name evidence="8" type="ORF">LIP_2199</name>
</gene>
<dbReference type="InterPro" id="IPR051054">
    <property type="entry name" value="SorC_transcr_regulators"/>
</dbReference>
<dbReference type="InterPro" id="IPR036390">
    <property type="entry name" value="WH_DNA-bd_sf"/>
</dbReference>
<dbReference type="InterPro" id="IPR007324">
    <property type="entry name" value="Sugar-bd_dom_put"/>
</dbReference>
<dbReference type="OrthoDB" id="58802at2"/>
<dbReference type="SUPFAM" id="SSF100950">
    <property type="entry name" value="NagB/RpiA/CoA transferase-like"/>
    <property type="match status" value="1"/>
</dbReference>
<name>A0A0K2SLQ9_LIMPI</name>
<dbReference type="Gene3D" id="1.10.10.10">
    <property type="entry name" value="Winged helix-like DNA-binding domain superfamily/Winged helix DNA-binding domain"/>
    <property type="match status" value="1"/>
</dbReference>
<keyword evidence="2" id="KW-0805">Transcription regulation</keyword>
<evidence type="ECO:0000256" key="2">
    <source>
        <dbReference type="ARBA" id="ARBA00023015"/>
    </source>
</evidence>
<evidence type="ECO:0008006" key="10">
    <source>
        <dbReference type="Google" id="ProtNLM"/>
    </source>
</evidence>
<evidence type="ECO:0000313" key="9">
    <source>
        <dbReference type="Proteomes" id="UP000065807"/>
    </source>
</evidence>
<dbReference type="RefSeq" id="WP_068137786.1">
    <property type="nucleotide sequence ID" value="NZ_AP014924.1"/>
</dbReference>
<evidence type="ECO:0000256" key="4">
    <source>
        <dbReference type="ARBA" id="ARBA00023163"/>
    </source>
</evidence>
<dbReference type="InterPro" id="IPR007630">
    <property type="entry name" value="RNA_pol_sigma70_r4"/>
</dbReference>
<evidence type="ECO:0000256" key="1">
    <source>
        <dbReference type="ARBA" id="ARBA00010466"/>
    </source>
</evidence>
<keyword evidence="9" id="KW-1185">Reference proteome</keyword>
<evidence type="ECO:0000256" key="5">
    <source>
        <dbReference type="SAM" id="MobiDB-lite"/>
    </source>
</evidence>
<dbReference type="InterPro" id="IPR036388">
    <property type="entry name" value="WH-like_DNA-bd_sf"/>
</dbReference>
<dbReference type="PANTHER" id="PTHR34294:SF1">
    <property type="entry name" value="TRANSCRIPTIONAL REGULATOR LSRR"/>
    <property type="match status" value="1"/>
</dbReference>
<dbReference type="Gene3D" id="3.40.50.1360">
    <property type="match status" value="1"/>
</dbReference>
<evidence type="ECO:0000313" key="8">
    <source>
        <dbReference type="EMBL" id="BAS28040.1"/>
    </source>
</evidence>
<reference evidence="9" key="2">
    <citation type="journal article" date="2016" name="Int. J. Syst. Evol. Microbiol.">
        <title>Complete genome sequence and cell structure of Limnochorda pilosa, a Gram-negative spore-former within the phylum Firmicutes.</title>
        <authorList>
            <person name="Watanabe M."/>
            <person name="Kojima H."/>
            <person name="Fukui M."/>
        </authorList>
    </citation>
    <scope>NUCLEOTIDE SEQUENCE [LARGE SCALE GENOMIC DNA]</scope>
    <source>
        <strain evidence="9">HC45</strain>
    </source>
</reference>
<keyword evidence="4" id="KW-0804">Transcription</keyword>
<dbReference type="InterPro" id="IPR037171">
    <property type="entry name" value="NagB/RpiA_transferase-like"/>
</dbReference>
<feature type="domain" description="Sugar-binding" evidence="6">
    <location>
        <begin position="67"/>
        <end position="319"/>
    </location>
</feature>
<dbReference type="Pfam" id="PF04545">
    <property type="entry name" value="Sigma70_r4"/>
    <property type="match status" value="1"/>
</dbReference>
<evidence type="ECO:0000259" key="7">
    <source>
        <dbReference type="Pfam" id="PF04545"/>
    </source>
</evidence>
<keyword evidence="3" id="KW-0238">DNA-binding</keyword>
<dbReference type="GO" id="GO:0003700">
    <property type="term" value="F:DNA-binding transcription factor activity"/>
    <property type="evidence" value="ECO:0007669"/>
    <property type="project" value="InterPro"/>
</dbReference>
<evidence type="ECO:0000256" key="3">
    <source>
        <dbReference type="ARBA" id="ARBA00023125"/>
    </source>
</evidence>
<dbReference type="Pfam" id="PF04198">
    <property type="entry name" value="Sugar-bind"/>
    <property type="match status" value="1"/>
</dbReference>
<dbReference type="GO" id="GO:0003677">
    <property type="term" value="F:DNA binding"/>
    <property type="evidence" value="ECO:0007669"/>
    <property type="project" value="UniProtKB-KW"/>
</dbReference>
<protein>
    <recommendedName>
        <fullName evidence="10">Transcriptional regulator</fullName>
    </recommendedName>
</protein>
<evidence type="ECO:0000259" key="6">
    <source>
        <dbReference type="Pfam" id="PF04198"/>
    </source>
</evidence>
<comment type="similarity">
    <text evidence="1">Belongs to the SorC transcriptional regulatory family.</text>
</comment>
<accession>A0A0K2SLQ9</accession>
<sequence length="371" mass="40646">MSPGDLTPRERELQLMVTLARLYYDEGLTQQEIASRLKMSRVRVNRLLQRARHEGIVEIRISDPMGTSHEMASELRTALGLQDAVVAPTSSEDPAELADIIGERAARYLEQILADGHLVGLGWGQTVYRTVQNLAPAAGRDLLVVPVTGGMGASDPAFRSNELARAFAEKLRARWVPLEAPFLVETVEARQVLSQQEMIRRVLELWERLDVAVVGIGAAIEQSPLLRTTHFSSQDIIDLELQGVVGDLCSRFFNRSGEPIVTDFDRRLICMELEHLHRVPRVVAVAGGLRKVSAILAAGEAGHINTLVTDRETATALLQRSRRTSEHRGAPISPRGSENAGREPGQSHGASSRLEAGEAEQEERPSASAEG</sequence>
<dbReference type="PANTHER" id="PTHR34294">
    <property type="entry name" value="TRANSCRIPTIONAL REGULATOR-RELATED"/>
    <property type="match status" value="1"/>
</dbReference>
<reference evidence="9" key="1">
    <citation type="submission" date="2015-07" db="EMBL/GenBank/DDBJ databases">
        <title>Complete genome sequence and phylogenetic analysis of Limnochorda pilosa.</title>
        <authorList>
            <person name="Watanabe M."/>
            <person name="Kojima H."/>
            <person name="Fukui M."/>
        </authorList>
    </citation>
    <scope>NUCLEOTIDE SEQUENCE [LARGE SCALE GENOMIC DNA]</scope>
    <source>
        <strain evidence="9">HC45</strain>
    </source>
</reference>
<organism evidence="8 9">
    <name type="scientific">Limnochorda pilosa</name>
    <dbReference type="NCBI Taxonomy" id="1555112"/>
    <lineage>
        <taxon>Bacteria</taxon>
        <taxon>Bacillati</taxon>
        <taxon>Bacillota</taxon>
        <taxon>Limnochordia</taxon>
        <taxon>Limnochordales</taxon>
        <taxon>Limnochordaceae</taxon>
        <taxon>Limnochorda</taxon>
    </lineage>
</organism>
<dbReference type="GO" id="GO:0006352">
    <property type="term" value="P:DNA-templated transcription initiation"/>
    <property type="evidence" value="ECO:0007669"/>
    <property type="project" value="InterPro"/>
</dbReference>
<dbReference type="SUPFAM" id="SSF46785">
    <property type="entry name" value="Winged helix' DNA-binding domain"/>
    <property type="match status" value="1"/>
</dbReference>
<feature type="domain" description="RNA polymerase sigma-70 region 4" evidence="7">
    <location>
        <begin position="21"/>
        <end position="53"/>
    </location>
</feature>
<dbReference type="STRING" id="1555112.LIP_2199"/>